<dbReference type="Proteomes" id="UP001141629">
    <property type="component" value="Unassembled WGS sequence"/>
</dbReference>
<dbReference type="Pfam" id="PF02467">
    <property type="entry name" value="Whib"/>
    <property type="match status" value="1"/>
</dbReference>
<keyword evidence="11" id="KW-0804">Transcription</keyword>
<keyword evidence="7" id="KW-0411">Iron-sulfur</keyword>
<dbReference type="RefSeq" id="WP_263999434.1">
    <property type="nucleotide sequence ID" value="NZ_JACKVK010000014.1"/>
</dbReference>
<evidence type="ECO:0000256" key="11">
    <source>
        <dbReference type="ARBA" id="ARBA00023163"/>
    </source>
</evidence>
<evidence type="ECO:0000256" key="5">
    <source>
        <dbReference type="ARBA" id="ARBA00022723"/>
    </source>
</evidence>
<keyword evidence="5" id="KW-0479">Metal-binding</keyword>
<dbReference type="GO" id="GO:0046872">
    <property type="term" value="F:metal ion binding"/>
    <property type="evidence" value="ECO:0007669"/>
    <property type="project" value="UniProtKB-KW"/>
</dbReference>
<evidence type="ECO:0000256" key="6">
    <source>
        <dbReference type="ARBA" id="ARBA00023004"/>
    </source>
</evidence>
<evidence type="ECO:0000256" key="2">
    <source>
        <dbReference type="ARBA" id="ARBA00004496"/>
    </source>
</evidence>
<evidence type="ECO:0000259" key="12">
    <source>
        <dbReference type="PROSITE" id="PS51674"/>
    </source>
</evidence>
<dbReference type="GO" id="GO:0051539">
    <property type="term" value="F:4 iron, 4 sulfur cluster binding"/>
    <property type="evidence" value="ECO:0007669"/>
    <property type="project" value="UniProtKB-KW"/>
</dbReference>
<dbReference type="GO" id="GO:0005737">
    <property type="term" value="C:cytoplasm"/>
    <property type="evidence" value="ECO:0007669"/>
    <property type="project" value="UniProtKB-SubCell"/>
</dbReference>
<dbReference type="GO" id="GO:0045454">
    <property type="term" value="P:cell redox homeostasis"/>
    <property type="evidence" value="ECO:0007669"/>
    <property type="project" value="TreeGrafter"/>
</dbReference>
<comment type="caution">
    <text evidence="13">The sequence shown here is derived from an EMBL/GenBank/DDBJ whole genome shotgun (WGS) entry which is preliminary data.</text>
</comment>
<dbReference type="EMBL" id="JACKVK010000014">
    <property type="protein sequence ID" value="MCV7424369.1"/>
    <property type="molecule type" value="Genomic_DNA"/>
</dbReference>
<keyword evidence="9" id="KW-0238">DNA-binding</keyword>
<evidence type="ECO:0000256" key="8">
    <source>
        <dbReference type="ARBA" id="ARBA00023015"/>
    </source>
</evidence>
<organism evidence="13 14">
    <name type="scientific">Mycobacterium yunnanensis</name>
    <dbReference type="NCBI Taxonomy" id="368477"/>
    <lineage>
        <taxon>Bacteria</taxon>
        <taxon>Bacillati</taxon>
        <taxon>Actinomycetota</taxon>
        <taxon>Actinomycetes</taxon>
        <taxon>Mycobacteriales</taxon>
        <taxon>Mycobacteriaceae</taxon>
        <taxon>Mycobacterium</taxon>
    </lineage>
</organism>
<reference evidence="13" key="2">
    <citation type="journal article" date="2022" name="BMC Genomics">
        <title>Comparative genome analysis of mycobacteria focusing on tRNA and non-coding RNA.</title>
        <authorList>
            <person name="Behra P.R.K."/>
            <person name="Pettersson B.M.F."/>
            <person name="Ramesh M."/>
            <person name="Das S."/>
            <person name="Dasgupta S."/>
            <person name="Kirsebom L.A."/>
        </authorList>
    </citation>
    <scope>NUCLEOTIDE SEQUENCE</scope>
    <source>
        <strain evidence="13">DSM 44838</strain>
    </source>
</reference>
<comment type="cofactor">
    <cofactor evidence="1">
        <name>[4Fe-4S] cluster</name>
        <dbReference type="ChEBI" id="CHEBI:49883"/>
    </cofactor>
</comment>
<proteinExistence type="inferred from homology"/>
<evidence type="ECO:0000256" key="9">
    <source>
        <dbReference type="ARBA" id="ARBA00023125"/>
    </source>
</evidence>
<dbReference type="PANTHER" id="PTHR38839">
    <property type="entry name" value="TRANSCRIPTIONAL REGULATOR WHID-RELATED"/>
    <property type="match status" value="1"/>
</dbReference>
<evidence type="ECO:0000256" key="1">
    <source>
        <dbReference type="ARBA" id="ARBA00001966"/>
    </source>
</evidence>
<evidence type="ECO:0000313" key="14">
    <source>
        <dbReference type="Proteomes" id="UP001141629"/>
    </source>
</evidence>
<dbReference type="PROSITE" id="PS51674">
    <property type="entry name" value="4FE4S_WBL"/>
    <property type="match status" value="1"/>
</dbReference>
<accession>A0A9X3BW67</accession>
<name>A0A9X3BW67_9MYCO</name>
<dbReference type="GO" id="GO:0045892">
    <property type="term" value="P:negative regulation of DNA-templated transcription"/>
    <property type="evidence" value="ECO:0007669"/>
    <property type="project" value="TreeGrafter"/>
</dbReference>
<keyword evidence="8" id="KW-0805">Transcription regulation</keyword>
<keyword evidence="4" id="KW-0004">4Fe-4S</keyword>
<evidence type="ECO:0000256" key="4">
    <source>
        <dbReference type="ARBA" id="ARBA00022485"/>
    </source>
</evidence>
<comment type="subcellular location">
    <subcellularLocation>
        <location evidence="2">Cytoplasm</location>
    </subcellularLocation>
</comment>
<evidence type="ECO:0000256" key="7">
    <source>
        <dbReference type="ARBA" id="ARBA00023014"/>
    </source>
</evidence>
<feature type="domain" description="4Fe-4S Wbl-type" evidence="12">
    <location>
        <begin position="10"/>
        <end position="68"/>
    </location>
</feature>
<reference evidence="13" key="1">
    <citation type="submission" date="2020-07" db="EMBL/GenBank/DDBJ databases">
        <authorList>
            <person name="Pettersson B.M.F."/>
            <person name="Behra P.R.K."/>
            <person name="Ramesh M."/>
            <person name="Das S."/>
            <person name="Dasgupta S."/>
            <person name="Kirsebom L.A."/>
        </authorList>
    </citation>
    <scope>NUCLEOTIDE SEQUENCE</scope>
    <source>
        <strain evidence="13">DSM 44838</strain>
    </source>
</reference>
<comment type="similarity">
    <text evidence="3">Belongs to the WhiB family.</text>
</comment>
<evidence type="ECO:0000256" key="3">
    <source>
        <dbReference type="ARBA" id="ARBA00006597"/>
    </source>
</evidence>
<gene>
    <name evidence="13" type="ORF">H7K45_27870</name>
</gene>
<keyword evidence="6" id="KW-0408">Iron</keyword>
<sequence length="70" mass="7784">MSSDWMQRAACANHPDPEVFFPTQWASPRRALAMCERCPVTTECLAHAKKIGANTGIWGGHERGTRESLL</sequence>
<evidence type="ECO:0000313" key="13">
    <source>
        <dbReference type="EMBL" id="MCV7424369.1"/>
    </source>
</evidence>
<dbReference type="GO" id="GO:0003677">
    <property type="term" value="F:DNA binding"/>
    <property type="evidence" value="ECO:0007669"/>
    <property type="project" value="UniProtKB-KW"/>
</dbReference>
<dbReference type="AlphaFoldDB" id="A0A9X3BW67"/>
<dbReference type="GO" id="GO:0047134">
    <property type="term" value="F:protein-disulfide reductase [NAD(P)H] activity"/>
    <property type="evidence" value="ECO:0007669"/>
    <property type="project" value="TreeGrafter"/>
</dbReference>
<dbReference type="InterPro" id="IPR034768">
    <property type="entry name" value="4FE4S_WBL"/>
</dbReference>
<protein>
    <submittedName>
        <fullName evidence="13">WhiB family transcriptional regulator</fullName>
    </submittedName>
</protein>
<evidence type="ECO:0000256" key="10">
    <source>
        <dbReference type="ARBA" id="ARBA00023157"/>
    </source>
</evidence>
<dbReference type="InterPro" id="IPR003482">
    <property type="entry name" value="Whib"/>
</dbReference>
<keyword evidence="14" id="KW-1185">Reference proteome</keyword>
<keyword evidence="10" id="KW-1015">Disulfide bond</keyword>